<organism evidence="2">
    <name type="scientific">marine metagenome</name>
    <dbReference type="NCBI Taxonomy" id="408172"/>
    <lineage>
        <taxon>unclassified sequences</taxon>
        <taxon>metagenomes</taxon>
        <taxon>ecological metagenomes</taxon>
    </lineage>
</organism>
<evidence type="ECO:0000259" key="1">
    <source>
        <dbReference type="Pfam" id="PF00557"/>
    </source>
</evidence>
<dbReference type="InterPro" id="IPR050659">
    <property type="entry name" value="Peptidase_M24B"/>
</dbReference>
<proteinExistence type="predicted"/>
<dbReference type="Gene3D" id="3.90.230.10">
    <property type="entry name" value="Creatinase/methionine aminopeptidase superfamily"/>
    <property type="match status" value="1"/>
</dbReference>
<feature type="domain" description="Peptidase M24" evidence="1">
    <location>
        <begin position="185"/>
        <end position="440"/>
    </location>
</feature>
<dbReference type="EMBL" id="UINC01010115">
    <property type="protein sequence ID" value="SVA45124.1"/>
    <property type="molecule type" value="Genomic_DNA"/>
</dbReference>
<dbReference type="AlphaFoldDB" id="A0A381VXZ1"/>
<accession>A0A381VXZ1</accession>
<reference evidence="2" key="1">
    <citation type="submission" date="2018-05" db="EMBL/GenBank/DDBJ databases">
        <authorList>
            <person name="Lanie J.A."/>
            <person name="Ng W.-L."/>
            <person name="Kazmierczak K.M."/>
            <person name="Andrzejewski T.M."/>
            <person name="Davidsen T.M."/>
            <person name="Wayne K.J."/>
            <person name="Tettelin H."/>
            <person name="Glass J.I."/>
            <person name="Rusch D."/>
            <person name="Podicherti R."/>
            <person name="Tsui H.-C.T."/>
            <person name="Winkler M.E."/>
        </authorList>
    </citation>
    <scope>NUCLEOTIDE SEQUENCE</scope>
</reference>
<dbReference type="SUPFAM" id="SSF55920">
    <property type="entry name" value="Creatinase/aminopeptidase"/>
    <property type="match status" value="1"/>
</dbReference>
<dbReference type="InterPro" id="IPR000994">
    <property type="entry name" value="Pept_M24"/>
</dbReference>
<dbReference type="CDD" id="cd01066">
    <property type="entry name" value="APP_MetAP"/>
    <property type="match status" value="1"/>
</dbReference>
<dbReference type="PANTHER" id="PTHR46112:SF8">
    <property type="entry name" value="CYTOPLASMIC PEPTIDASE PEPQ-RELATED"/>
    <property type="match status" value="1"/>
</dbReference>
<dbReference type="PANTHER" id="PTHR46112">
    <property type="entry name" value="AMINOPEPTIDASE"/>
    <property type="match status" value="1"/>
</dbReference>
<dbReference type="Pfam" id="PF00557">
    <property type="entry name" value="Peptidase_M24"/>
    <property type="match status" value="1"/>
</dbReference>
<protein>
    <recommendedName>
        <fullName evidence="1">Peptidase M24 domain-containing protein</fullName>
    </recommendedName>
</protein>
<sequence length="457" mass="51967">MQKKVHIFVGIILFHLVFLIAQDAKARFEMMNTIRRDKLDLVLPGAMRDNNVDVWIHVIRRGDTDPMNLDFGVTMGHVVFTDNGGGRIERALFGHRFAALADETIYDIFGDEEDLTDYIKKRDPKTIAVNMSNWITVGDGLSYTGYNNLVKLLGKKYAKRLISSENVITDFSVRRVQSEIIAFANICEIQRRVMEEGLRMIKPGLTSREEVGWWAQDELSKYGIYPSLFGAPMPGILYIGSNPKTGVIHREDSGPHYKFQRGDFISWDLGVHYMNYGTDYKRNAYILKEGETQPPKGLRHAWQRGLDAREIIRKNISVGRTARETLAACVSALEEAGYIYTPFTDFFEQDKKLIESLGKSKKSGFSIDCHTVGNTGNSEVSVGPSFAPFRDISANGYSGRGHLTIRENNLFAFEFMVHTWIPEWNRRVSINFEDNAIVTARGVEMLYPRNEKIILVP</sequence>
<dbReference type="InterPro" id="IPR036005">
    <property type="entry name" value="Creatinase/aminopeptidase-like"/>
</dbReference>
<evidence type="ECO:0000313" key="2">
    <source>
        <dbReference type="EMBL" id="SVA45124.1"/>
    </source>
</evidence>
<name>A0A381VXZ1_9ZZZZ</name>
<gene>
    <name evidence="2" type="ORF">METZ01_LOCUS97978</name>
</gene>